<evidence type="ECO:0000313" key="1">
    <source>
        <dbReference type="EMBL" id="OHT16832.1"/>
    </source>
</evidence>
<reference evidence="1" key="1">
    <citation type="submission" date="2016-10" db="EMBL/GenBank/DDBJ databases">
        <authorList>
            <person name="Benchimol M."/>
            <person name="Almeida L.G."/>
            <person name="Vasconcelos A.T."/>
            <person name="Perreira-Neves A."/>
            <person name="Rosa I.A."/>
            <person name="Tasca T."/>
            <person name="Bogo M.R."/>
            <person name="de Souza W."/>
        </authorList>
    </citation>
    <scope>NUCLEOTIDE SEQUENCE [LARGE SCALE GENOMIC DNA]</scope>
    <source>
        <strain evidence="1">K</strain>
    </source>
</reference>
<dbReference type="GeneID" id="94831631"/>
<sequence length="420" mass="49146">MALLTAVVSVTNITFTDKTDRSSSGLHCHLPHRYTINSTFDIPSYYSYLFENSAVSSFVSFLFSTLRSKLIQKHVIFPNQYLEYQIEELIDQLMNLTNSFNSNFDITNIPLYYLFYLGLNNNSDLYPSLVLPDNKTIEFPFQMKSPIFLYDIEQIKTKLINTSIPIVLSIPFNLSQFYEKLANPSNFFLQDSSITYFIYGWSDDFILKRPNIYSNFQQQQNDIITGGFIVKQFENIQFGHSLPYFYGNFSSYEEELMCPNSHNPFNFPFIDSQVTYLPPYAKLKCNNPKKCNENLTYYLIESENDYSVPEIIEYQSSVEIGFLQVDESEPLIEKRKIYIEFEKFEDFINSFSLMNQNDPETCSFLFLPYSIIRKAFAISKTIEQSVYGIFAPIRWKIGKELNLSLHALQLPDRPKPYYEV</sequence>
<name>A0A1J4L175_9EUKA</name>
<gene>
    <name evidence="1" type="ORF">TRFO_12918</name>
</gene>
<protein>
    <submittedName>
        <fullName evidence="1">Uncharacterized protein</fullName>
    </submittedName>
</protein>
<dbReference type="AlphaFoldDB" id="A0A1J4L175"/>
<organism evidence="1 2">
    <name type="scientific">Tritrichomonas foetus</name>
    <dbReference type="NCBI Taxonomy" id="1144522"/>
    <lineage>
        <taxon>Eukaryota</taxon>
        <taxon>Metamonada</taxon>
        <taxon>Parabasalia</taxon>
        <taxon>Tritrichomonadida</taxon>
        <taxon>Tritrichomonadidae</taxon>
        <taxon>Tritrichomonas</taxon>
    </lineage>
</organism>
<keyword evidence="2" id="KW-1185">Reference proteome</keyword>
<accession>A0A1J4L175</accession>
<dbReference type="PANTHER" id="PTHR35899">
    <property type="entry name" value="PAPAIN FAMILY CYSTEINE PROTEASE DOMAIN CONTAINING PROTEIN"/>
    <property type="match status" value="1"/>
</dbReference>
<comment type="caution">
    <text evidence="1">The sequence shown here is derived from an EMBL/GenBank/DDBJ whole genome shotgun (WGS) entry which is preliminary data.</text>
</comment>
<dbReference type="VEuPathDB" id="TrichDB:TRFO_12918"/>
<dbReference type="PANTHER" id="PTHR35899:SF1">
    <property type="entry name" value="PEPTIDASE C1A PAPAIN C-TERMINAL DOMAIN-CONTAINING PROTEIN"/>
    <property type="match status" value="1"/>
</dbReference>
<evidence type="ECO:0000313" key="2">
    <source>
        <dbReference type="Proteomes" id="UP000179807"/>
    </source>
</evidence>
<dbReference type="RefSeq" id="XP_068369968.1">
    <property type="nucleotide sequence ID" value="XM_068496927.1"/>
</dbReference>
<proteinExistence type="predicted"/>
<dbReference type="EMBL" id="MLAK01000068">
    <property type="protein sequence ID" value="OHT16832.1"/>
    <property type="molecule type" value="Genomic_DNA"/>
</dbReference>
<dbReference type="Proteomes" id="UP000179807">
    <property type="component" value="Unassembled WGS sequence"/>
</dbReference>